<comment type="caution">
    <text evidence="1">The sequence shown here is derived from an EMBL/GenBank/DDBJ whole genome shotgun (WGS) entry which is preliminary data.</text>
</comment>
<proteinExistence type="predicted"/>
<name>A0AAD7T1K4_9TELE</name>
<organism evidence="1 2">
    <name type="scientific">Aldrovandia affinis</name>
    <dbReference type="NCBI Taxonomy" id="143900"/>
    <lineage>
        <taxon>Eukaryota</taxon>
        <taxon>Metazoa</taxon>
        <taxon>Chordata</taxon>
        <taxon>Craniata</taxon>
        <taxon>Vertebrata</taxon>
        <taxon>Euteleostomi</taxon>
        <taxon>Actinopterygii</taxon>
        <taxon>Neopterygii</taxon>
        <taxon>Teleostei</taxon>
        <taxon>Notacanthiformes</taxon>
        <taxon>Halosauridae</taxon>
        <taxon>Aldrovandia</taxon>
    </lineage>
</organism>
<evidence type="ECO:0000313" key="2">
    <source>
        <dbReference type="Proteomes" id="UP001221898"/>
    </source>
</evidence>
<dbReference type="Proteomes" id="UP001221898">
    <property type="component" value="Unassembled WGS sequence"/>
</dbReference>
<reference evidence="1" key="1">
    <citation type="journal article" date="2023" name="Science">
        <title>Genome structures resolve the early diversification of teleost fishes.</title>
        <authorList>
            <person name="Parey E."/>
            <person name="Louis A."/>
            <person name="Montfort J."/>
            <person name="Bouchez O."/>
            <person name="Roques C."/>
            <person name="Iampietro C."/>
            <person name="Lluch J."/>
            <person name="Castinel A."/>
            <person name="Donnadieu C."/>
            <person name="Desvignes T."/>
            <person name="Floi Bucao C."/>
            <person name="Jouanno E."/>
            <person name="Wen M."/>
            <person name="Mejri S."/>
            <person name="Dirks R."/>
            <person name="Jansen H."/>
            <person name="Henkel C."/>
            <person name="Chen W.J."/>
            <person name="Zahm M."/>
            <person name="Cabau C."/>
            <person name="Klopp C."/>
            <person name="Thompson A.W."/>
            <person name="Robinson-Rechavi M."/>
            <person name="Braasch I."/>
            <person name="Lecointre G."/>
            <person name="Bobe J."/>
            <person name="Postlethwait J.H."/>
            <person name="Berthelot C."/>
            <person name="Roest Crollius H."/>
            <person name="Guiguen Y."/>
        </authorList>
    </citation>
    <scope>NUCLEOTIDE SEQUENCE</scope>
    <source>
        <strain evidence="1">NC1722</strain>
    </source>
</reference>
<dbReference type="AlphaFoldDB" id="A0AAD7T1K4"/>
<gene>
    <name evidence="1" type="ORF">AAFF_G00116700</name>
</gene>
<accession>A0AAD7T1K4</accession>
<dbReference type="EMBL" id="JAINUG010000018">
    <property type="protein sequence ID" value="KAJ8412719.1"/>
    <property type="molecule type" value="Genomic_DNA"/>
</dbReference>
<sequence>MMKGGTDRKLQMVTTIIISLAAERFGTVKKWLYELLRECWKEYGCLGPIIQDSISGQSVITMVKEHPDDLQLDLVAF</sequence>
<evidence type="ECO:0000313" key="1">
    <source>
        <dbReference type="EMBL" id="KAJ8412719.1"/>
    </source>
</evidence>
<protein>
    <submittedName>
        <fullName evidence="1">Uncharacterized protein</fullName>
    </submittedName>
</protein>
<keyword evidence="2" id="KW-1185">Reference proteome</keyword>